<evidence type="ECO:0000313" key="4">
    <source>
        <dbReference type="Proteomes" id="UP000316778"/>
    </source>
</evidence>
<name>A0A562SZA7_CHIJA</name>
<keyword evidence="4" id="KW-1185">Reference proteome</keyword>
<reference evidence="3 4" key="1">
    <citation type="journal article" date="2013" name="Stand. Genomic Sci.">
        <title>Genomic Encyclopedia of Type Strains, Phase I: The one thousand microbial genomes (KMG-I) project.</title>
        <authorList>
            <person name="Kyrpides N.C."/>
            <person name="Woyke T."/>
            <person name="Eisen J.A."/>
            <person name="Garrity G."/>
            <person name="Lilburn T.G."/>
            <person name="Beck B.J."/>
            <person name="Whitman W.B."/>
            <person name="Hugenholtz P."/>
            <person name="Klenk H.P."/>
        </authorList>
    </citation>
    <scope>NUCLEOTIDE SEQUENCE [LARGE SCALE GENOMIC DNA]</scope>
    <source>
        <strain evidence="3 4">DSM 13484</strain>
    </source>
</reference>
<dbReference type="EMBL" id="VLLG01000004">
    <property type="protein sequence ID" value="TWI86483.1"/>
    <property type="molecule type" value="Genomic_DNA"/>
</dbReference>
<organism evidence="3 4">
    <name type="scientific">Chitinophaga japonensis</name>
    <name type="common">Flexibacter japonensis</name>
    <dbReference type="NCBI Taxonomy" id="104662"/>
    <lineage>
        <taxon>Bacteria</taxon>
        <taxon>Pseudomonadati</taxon>
        <taxon>Bacteroidota</taxon>
        <taxon>Chitinophagia</taxon>
        <taxon>Chitinophagales</taxon>
        <taxon>Chitinophagaceae</taxon>
        <taxon>Chitinophaga</taxon>
    </lineage>
</organism>
<evidence type="ECO:0000259" key="2">
    <source>
        <dbReference type="Pfam" id="PF08327"/>
    </source>
</evidence>
<dbReference type="OrthoDB" id="9800631at2"/>
<protein>
    <submittedName>
        <fullName evidence="3">Uncharacterized protein YndB with AHSA1/START domain</fullName>
    </submittedName>
</protein>
<dbReference type="AlphaFoldDB" id="A0A562SZA7"/>
<comment type="caution">
    <text evidence="3">The sequence shown here is derived from an EMBL/GenBank/DDBJ whole genome shotgun (WGS) entry which is preliminary data.</text>
</comment>
<evidence type="ECO:0000313" key="3">
    <source>
        <dbReference type="EMBL" id="TWI86483.1"/>
    </source>
</evidence>
<gene>
    <name evidence="3" type="ORF">LX66_3741</name>
</gene>
<comment type="similarity">
    <text evidence="1">Belongs to the AHA1 family.</text>
</comment>
<dbReference type="RefSeq" id="WP_158642677.1">
    <property type="nucleotide sequence ID" value="NZ_BAAAFY010000005.1"/>
</dbReference>
<accession>A0A562SZA7</accession>
<dbReference type="SUPFAM" id="SSF55961">
    <property type="entry name" value="Bet v1-like"/>
    <property type="match status" value="1"/>
</dbReference>
<dbReference type="InterPro" id="IPR023393">
    <property type="entry name" value="START-like_dom_sf"/>
</dbReference>
<dbReference type="InterPro" id="IPR013538">
    <property type="entry name" value="ASHA1/2-like_C"/>
</dbReference>
<proteinExistence type="inferred from homology"/>
<feature type="domain" description="Activator of Hsp90 ATPase homologue 1/2-like C-terminal" evidence="2">
    <location>
        <begin position="19"/>
        <end position="148"/>
    </location>
</feature>
<evidence type="ECO:0000256" key="1">
    <source>
        <dbReference type="ARBA" id="ARBA00006817"/>
    </source>
</evidence>
<sequence>MAKHDWSRFSLRIPIKAGVQDIYDAWTVPANIEKWFLRQALFSTADGAARDSTLPVQQGDTYLWRWHGYPDDVNEHGAVLAANGKDFLQFTFGIAGTVSVTIKTVEGESLAELVQDKIPTDEESKFKFHIGCQGGWLFYLVNLKSLLEGGIDLRNRNEQLTAVINS</sequence>
<dbReference type="Proteomes" id="UP000316778">
    <property type="component" value="Unassembled WGS sequence"/>
</dbReference>
<dbReference type="Gene3D" id="3.30.530.20">
    <property type="match status" value="1"/>
</dbReference>
<dbReference type="Pfam" id="PF08327">
    <property type="entry name" value="AHSA1"/>
    <property type="match status" value="1"/>
</dbReference>